<dbReference type="AlphaFoldDB" id="A0A067TKQ4"/>
<evidence type="ECO:0000256" key="1">
    <source>
        <dbReference type="SAM" id="MobiDB-lite"/>
    </source>
</evidence>
<dbReference type="EMBL" id="KL142373">
    <property type="protein sequence ID" value="KDR79538.1"/>
    <property type="molecule type" value="Genomic_DNA"/>
</dbReference>
<feature type="region of interest" description="Disordered" evidence="1">
    <location>
        <begin position="39"/>
        <end position="93"/>
    </location>
</feature>
<gene>
    <name evidence="2" type="ORF">GALMADRAFT_223712</name>
</gene>
<protein>
    <submittedName>
        <fullName evidence="2">Uncharacterized protein</fullName>
    </submittedName>
</protein>
<accession>A0A067TKQ4</accession>
<reference evidence="3" key="1">
    <citation type="journal article" date="2014" name="Proc. Natl. Acad. Sci. U.S.A.">
        <title>Extensive sampling of basidiomycete genomes demonstrates inadequacy of the white-rot/brown-rot paradigm for wood decay fungi.</title>
        <authorList>
            <person name="Riley R."/>
            <person name="Salamov A.A."/>
            <person name="Brown D.W."/>
            <person name="Nagy L.G."/>
            <person name="Floudas D."/>
            <person name="Held B.W."/>
            <person name="Levasseur A."/>
            <person name="Lombard V."/>
            <person name="Morin E."/>
            <person name="Otillar R."/>
            <person name="Lindquist E.A."/>
            <person name="Sun H."/>
            <person name="LaButti K.M."/>
            <person name="Schmutz J."/>
            <person name="Jabbour D."/>
            <person name="Luo H."/>
            <person name="Baker S.E."/>
            <person name="Pisabarro A.G."/>
            <person name="Walton J.D."/>
            <person name="Blanchette R.A."/>
            <person name="Henrissat B."/>
            <person name="Martin F."/>
            <person name="Cullen D."/>
            <person name="Hibbett D.S."/>
            <person name="Grigoriev I.V."/>
        </authorList>
    </citation>
    <scope>NUCLEOTIDE SEQUENCE [LARGE SCALE GENOMIC DNA]</scope>
    <source>
        <strain evidence="3">CBS 339.88</strain>
    </source>
</reference>
<proteinExistence type="predicted"/>
<feature type="compositionally biased region" description="Acidic residues" evidence="1">
    <location>
        <begin position="43"/>
        <end position="52"/>
    </location>
</feature>
<evidence type="ECO:0000313" key="3">
    <source>
        <dbReference type="Proteomes" id="UP000027222"/>
    </source>
</evidence>
<dbReference type="HOGENOM" id="CLU_1992822_0_0_1"/>
<dbReference type="Proteomes" id="UP000027222">
    <property type="component" value="Unassembled WGS sequence"/>
</dbReference>
<feature type="compositionally biased region" description="Basic and acidic residues" evidence="1">
    <location>
        <begin position="68"/>
        <end position="78"/>
    </location>
</feature>
<sequence length="125" mass="13565">MRSATATTIAIIVACVGPDRDGGCEVVHIHVRGSRSWNKSVGFEDDDNDNDGGDGINVSIGDNWDGQRFGEEDTRGDRTTSTPPIMTAATMNRTTTTLPSPAIACSPSSRSCICLWYPRNWAFQR</sequence>
<evidence type="ECO:0000313" key="2">
    <source>
        <dbReference type="EMBL" id="KDR79538.1"/>
    </source>
</evidence>
<keyword evidence="3" id="KW-1185">Reference proteome</keyword>
<organism evidence="2 3">
    <name type="scientific">Galerina marginata (strain CBS 339.88)</name>
    <dbReference type="NCBI Taxonomy" id="685588"/>
    <lineage>
        <taxon>Eukaryota</taxon>
        <taxon>Fungi</taxon>
        <taxon>Dikarya</taxon>
        <taxon>Basidiomycota</taxon>
        <taxon>Agaricomycotina</taxon>
        <taxon>Agaricomycetes</taxon>
        <taxon>Agaricomycetidae</taxon>
        <taxon>Agaricales</taxon>
        <taxon>Agaricineae</taxon>
        <taxon>Strophariaceae</taxon>
        <taxon>Galerina</taxon>
    </lineage>
</organism>
<name>A0A067TKQ4_GALM3</name>
<dbReference type="PROSITE" id="PS51257">
    <property type="entry name" value="PROKAR_LIPOPROTEIN"/>
    <property type="match status" value="1"/>
</dbReference>